<dbReference type="Pfam" id="PF00984">
    <property type="entry name" value="UDPG_MGDP_dh"/>
    <property type="match status" value="1"/>
</dbReference>
<feature type="binding site" evidence="9">
    <location>
        <position position="110"/>
    </location>
    <ligand>
        <name>NAD(+)</name>
        <dbReference type="ChEBI" id="CHEBI:57540"/>
    </ligand>
</feature>
<dbReference type="InterPro" id="IPR008927">
    <property type="entry name" value="6-PGluconate_DH-like_C_sf"/>
</dbReference>
<evidence type="ECO:0000256" key="5">
    <source>
        <dbReference type="ARBA" id="ARBA00023027"/>
    </source>
</evidence>
<feature type="active site" description="Nucleophile" evidence="7">
    <location>
        <position position="282"/>
    </location>
</feature>
<feature type="binding site" evidence="8">
    <location>
        <position position="279"/>
    </location>
    <ligand>
        <name>substrate</name>
    </ligand>
</feature>
<comment type="caution">
    <text evidence="12">The sequence shown here is derived from an EMBL/GenBank/DDBJ whole genome shotgun (WGS) entry which is preliminary data.</text>
</comment>
<evidence type="ECO:0000256" key="3">
    <source>
        <dbReference type="ARBA" id="ARBA00012954"/>
    </source>
</evidence>
<dbReference type="Gene3D" id="3.40.50.720">
    <property type="entry name" value="NAD(P)-binding Rossmann-like Domain"/>
    <property type="match status" value="3"/>
</dbReference>
<dbReference type="GO" id="GO:0006024">
    <property type="term" value="P:glycosaminoglycan biosynthetic process"/>
    <property type="evidence" value="ECO:0007669"/>
    <property type="project" value="TreeGrafter"/>
</dbReference>
<keyword evidence="5 9" id="KW-0520">NAD</keyword>
<dbReference type="PANTHER" id="PTHR11374">
    <property type="entry name" value="UDP-GLUCOSE DEHYDROGENASE/UDP-MANNAC DEHYDROGENASE"/>
    <property type="match status" value="1"/>
</dbReference>
<dbReference type="InterPro" id="IPR028357">
    <property type="entry name" value="UDPglc_DH_bac"/>
</dbReference>
<feature type="binding site" evidence="8">
    <location>
        <position position="345"/>
    </location>
    <ligand>
        <name>substrate</name>
    </ligand>
</feature>
<feature type="domain" description="UDP-glucose/GDP-mannose dehydrogenase C-terminal" evidence="11">
    <location>
        <begin position="338"/>
        <end position="456"/>
    </location>
</feature>
<feature type="binding site" evidence="9">
    <location>
        <position position="352"/>
    </location>
    <ligand>
        <name>NAD(+)</name>
        <dbReference type="ChEBI" id="CHEBI:57540"/>
    </ligand>
</feature>
<protein>
    <recommendedName>
        <fullName evidence="3">UDP-glucose 6-dehydrogenase</fullName>
        <ecNumber evidence="3">1.1.1.22</ecNumber>
    </recommendedName>
</protein>
<dbReference type="EC" id="1.1.1.22" evidence="3"/>
<evidence type="ECO:0000256" key="2">
    <source>
        <dbReference type="ARBA" id="ARBA00006601"/>
    </source>
</evidence>
<comment type="catalytic activity">
    <reaction evidence="6">
        <text>UDP-alpha-D-glucose + 2 NAD(+) + H2O = UDP-alpha-D-glucuronate + 2 NADH + 3 H(+)</text>
        <dbReference type="Rhea" id="RHEA:23596"/>
        <dbReference type="ChEBI" id="CHEBI:15377"/>
        <dbReference type="ChEBI" id="CHEBI:15378"/>
        <dbReference type="ChEBI" id="CHEBI:57540"/>
        <dbReference type="ChEBI" id="CHEBI:57945"/>
        <dbReference type="ChEBI" id="CHEBI:58052"/>
        <dbReference type="ChEBI" id="CHEBI:58885"/>
        <dbReference type="EC" id="1.1.1.22"/>
    </reaction>
</comment>
<gene>
    <name evidence="12" type="ORF">RRF57_004730</name>
</gene>
<dbReference type="EMBL" id="JAWHQM010000010">
    <property type="protein sequence ID" value="KAK5629015.1"/>
    <property type="molecule type" value="Genomic_DNA"/>
</dbReference>
<feature type="binding site" evidence="8">
    <location>
        <begin position="271"/>
        <end position="275"/>
    </location>
    <ligand>
        <name>substrate</name>
    </ligand>
</feature>
<dbReference type="InterPro" id="IPR014027">
    <property type="entry name" value="UDP-Glc/GDP-Man_DH_C"/>
</dbReference>
<evidence type="ECO:0000313" key="12">
    <source>
        <dbReference type="EMBL" id="KAK5629015.1"/>
    </source>
</evidence>
<evidence type="ECO:0000256" key="7">
    <source>
        <dbReference type="PIRSR" id="PIRSR500134-1"/>
    </source>
</evidence>
<dbReference type="InterPro" id="IPR014026">
    <property type="entry name" value="UDP-Glc/GDP-Man_DH_dimer"/>
</dbReference>
<dbReference type="AlphaFoldDB" id="A0AAN7YX91"/>
<dbReference type="PANTHER" id="PTHR11374:SF3">
    <property type="entry name" value="UDP-GLUCOSE 6-DEHYDROGENASE"/>
    <property type="match status" value="1"/>
</dbReference>
<dbReference type="PIRSF" id="PIRSF500134">
    <property type="entry name" value="UDPglc_DH_bac"/>
    <property type="match status" value="1"/>
</dbReference>
<accession>A0AAN7YX91</accession>
<feature type="binding site" evidence="9">
    <location>
        <position position="285"/>
    </location>
    <ligand>
        <name>NAD(+)</name>
        <dbReference type="ChEBI" id="CHEBI:57540"/>
    </ligand>
</feature>
<proteinExistence type="inferred from homology"/>
<dbReference type="SUPFAM" id="SSF48179">
    <property type="entry name" value="6-phosphogluconate dehydrogenase C-terminal domain-like"/>
    <property type="match status" value="1"/>
</dbReference>
<dbReference type="InterPro" id="IPR001732">
    <property type="entry name" value="UDP-Glc/GDP-Man_DH_N"/>
</dbReference>
<dbReference type="GO" id="GO:0051287">
    <property type="term" value="F:NAD binding"/>
    <property type="evidence" value="ECO:0007669"/>
    <property type="project" value="InterPro"/>
</dbReference>
<dbReference type="Gene3D" id="1.20.5.100">
    <property type="entry name" value="Cytochrome c1, transmembrane anchor, C-terminal"/>
    <property type="match status" value="1"/>
</dbReference>
<evidence type="ECO:0000256" key="4">
    <source>
        <dbReference type="ARBA" id="ARBA00023002"/>
    </source>
</evidence>
<feature type="binding site" evidence="9">
    <location>
        <position position="150"/>
    </location>
    <ligand>
        <name>NAD(+)</name>
        <dbReference type="ChEBI" id="CHEBI:57540"/>
    </ligand>
</feature>
<evidence type="ECO:0000256" key="8">
    <source>
        <dbReference type="PIRSR" id="PIRSR500134-2"/>
    </source>
</evidence>
<name>A0AAN7YX91_9PEZI</name>
<organism evidence="12 13">
    <name type="scientific">Xylaria bambusicola</name>
    <dbReference type="NCBI Taxonomy" id="326684"/>
    <lineage>
        <taxon>Eukaryota</taxon>
        <taxon>Fungi</taxon>
        <taxon>Dikarya</taxon>
        <taxon>Ascomycota</taxon>
        <taxon>Pezizomycotina</taxon>
        <taxon>Sordariomycetes</taxon>
        <taxon>Xylariomycetidae</taxon>
        <taxon>Xylariales</taxon>
        <taxon>Xylariaceae</taxon>
        <taxon>Xylaria</taxon>
    </lineage>
</organism>
<dbReference type="InterPro" id="IPR017476">
    <property type="entry name" value="UDP-Glc/GDP-Man"/>
</dbReference>
<keyword evidence="13" id="KW-1185">Reference proteome</keyword>
<dbReference type="GO" id="GO:0005634">
    <property type="term" value="C:nucleus"/>
    <property type="evidence" value="ECO:0007669"/>
    <property type="project" value="TreeGrafter"/>
</dbReference>
<dbReference type="SUPFAM" id="SSF51735">
    <property type="entry name" value="NAD(P)-binding Rossmann-fold domains"/>
    <property type="match status" value="1"/>
</dbReference>
<comment type="pathway">
    <text evidence="1">Nucleotide-sugar biosynthesis; UDP-alpha-D-glucuronate biosynthesis; UDP-alpha-D-glucuronate from UDP-alpha-D-glucose: step 1/1.</text>
</comment>
<evidence type="ECO:0000313" key="13">
    <source>
        <dbReference type="Proteomes" id="UP001305414"/>
    </source>
</evidence>
<dbReference type="InterPro" id="IPR036291">
    <property type="entry name" value="NAD(P)-bd_dom_sf"/>
</dbReference>
<dbReference type="InterPro" id="IPR028356">
    <property type="entry name" value="UDPglc_DH_euk"/>
</dbReference>
<evidence type="ECO:0000256" key="1">
    <source>
        <dbReference type="ARBA" id="ARBA00004701"/>
    </source>
</evidence>
<dbReference type="Pfam" id="PF03721">
    <property type="entry name" value="UDPG_MGDP_dh_N"/>
    <property type="match status" value="2"/>
</dbReference>
<evidence type="ECO:0000259" key="11">
    <source>
        <dbReference type="SMART" id="SM00984"/>
    </source>
</evidence>
<dbReference type="GO" id="GO:0000271">
    <property type="term" value="P:polysaccharide biosynthetic process"/>
    <property type="evidence" value="ECO:0007669"/>
    <property type="project" value="InterPro"/>
</dbReference>
<evidence type="ECO:0000256" key="9">
    <source>
        <dbReference type="PIRSR" id="PIRSR500134-3"/>
    </source>
</evidence>
<reference evidence="12 13" key="1">
    <citation type="submission" date="2023-10" db="EMBL/GenBank/DDBJ databases">
        <title>Draft genome sequence of Xylaria bambusicola isolate GMP-LS, the root and basal stem rot pathogen of sugarcane in Indonesia.</title>
        <authorList>
            <person name="Selvaraj P."/>
            <person name="Muralishankar V."/>
            <person name="Muruganantham S."/>
            <person name="Sp S."/>
            <person name="Haryani S."/>
            <person name="Lau K.J.X."/>
            <person name="Naqvi N.I."/>
        </authorList>
    </citation>
    <scope>NUCLEOTIDE SEQUENCE [LARGE SCALE GENOMIC DNA]</scope>
    <source>
        <strain evidence="12">GMP-LS</strain>
    </source>
</reference>
<dbReference type="FunFam" id="1.20.5.100:FF:000001">
    <property type="entry name" value="UDP-glucose 6-dehydrogenase"/>
    <property type="match status" value="1"/>
</dbReference>
<evidence type="ECO:0000256" key="10">
    <source>
        <dbReference type="SAM" id="MobiDB-lite"/>
    </source>
</evidence>
<dbReference type="Proteomes" id="UP001305414">
    <property type="component" value="Unassembled WGS sequence"/>
</dbReference>
<dbReference type="InterPro" id="IPR036220">
    <property type="entry name" value="UDP-Glc/GDP-Man_DH_C_sf"/>
</dbReference>
<dbReference type="NCBIfam" id="TIGR03026">
    <property type="entry name" value="NDP-sugDHase"/>
    <property type="match status" value="1"/>
</dbReference>
<evidence type="ECO:0000256" key="6">
    <source>
        <dbReference type="ARBA" id="ARBA00047473"/>
    </source>
</evidence>
<dbReference type="PIRSF" id="PIRSF000124">
    <property type="entry name" value="UDPglc_GDPman_dh"/>
    <property type="match status" value="1"/>
</dbReference>
<keyword evidence="4" id="KW-0560">Oxidoreductase</keyword>
<dbReference type="SUPFAM" id="SSF52413">
    <property type="entry name" value="UDP-glucose/GDP-mannose dehydrogenase C-terminal domain"/>
    <property type="match status" value="1"/>
</dbReference>
<dbReference type="GO" id="GO:0003979">
    <property type="term" value="F:UDP-glucose 6-dehydrogenase activity"/>
    <property type="evidence" value="ECO:0007669"/>
    <property type="project" value="UniProtKB-EC"/>
</dbReference>
<feature type="binding site" evidence="8">
    <location>
        <position position="226"/>
    </location>
    <ligand>
        <name>substrate</name>
    </ligand>
</feature>
<comment type="similarity">
    <text evidence="2">Belongs to the UDP-glucose/GDP-mannose dehydrogenase family.</text>
</comment>
<dbReference type="Pfam" id="PF03720">
    <property type="entry name" value="UDPG_MGDP_dh_C"/>
    <property type="match status" value="1"/>
</dbReference>
<sequence length="565" mass="62436">MGGPTAAVIAFQNPQIRVVIVDQDKSRIRRWNSAHLPLHEPGLEYVVRVSRDGSREFSFLNQPDTVCSISGEDQLNNRITVQARRPNLFFTAAVVISIREADIIFVAVNTPTKFKGIGAGSATDITAFEAAIDIVARHARPGTIIVEKSTMSMHRPGVGFEVLSNPEFLAAGTAVNDLLHPSRVLIGHSKSPSGRRAAHSLTSIYAGWVPNDRIITTDVWSSELAKIVTNCMLAQRISSINSISAICEKIGADVHEVAACVGRDPRIGDKYLQAGIGFGGSCFEKDLLSLVYLAESLQLDEVGEYWRQVIRMNEFQRNRFSKRVVTCLNNTLIGKKVTLLGYAFKAGTSDTRNSPALEIIKSLSEESPREIAIFDPLCNPALIREEIKGLEKTCDTKVGLDEIIKIYDDPYEACVASNAVLITTEYDEFRNTPIEANRSGTAPKNELVDPRPLSTPKPTEEELLKLHQFLISVNPSSSYGNSNPLRRLILPPPCGSDCPDCRPFARIDLRCSNSDNYRNKERLNWSQIAYLLAKPKWVFDGKGVIEPDKLTEIGMKVESIGRQSL</sequence>
<feature type="region of interest" description="Disordered" evidence="10">
    <location>
        <begin position="433"/>
        <end position="456"/>
    </location>
</feature>
<dbReference type="SMART" id="SM00984">
    <property type="entry name" value="UDPG_MGDP_dh_C"/>
    <property type="match status" value="1"/>
</dbReference>